<proteinExistence type="inferred from homology"/>
<evidence type="ECO:0000259" key="8">
    <source>
        <dbReference type="Pfam" id="PF02687"/>
    </source>
</evidence>
<evidence type="ECO:0000256" key="5">
    <source>
        <dbReference type="ARBA" id="ARBA00022989"/>
    </source>
</evidence>
<sequence length="410" mass="45485">MLILKIAFRNIFRQRRRSAFTILTMVGGFVLFSLALSISEGTYGTVIEKFTKSYTGHLQVHKNGYLDKPSLYKSLDDYATLSNEIKKIPGVKSWTPRVYSGALASKDKKTSMARIIGIDPEAEARTTSIKMKVKEGEYLKATTEVKNNVIIGAGLAETLKLKLGDEMVLVGQGADGSISNDIFIVSGILKGDVYSKDRNYCYMDIKKAQSFLSMDTNFHEIAIIVDEYQNADSAAAFLDENFKKAGLSNLEVLPWAKVEKQFYNTMVFEKKGMRICLIVIVIIVAIGVLNTVLMTILERTTEYGVLRALGTRPLTLFWMIILESAGLAIISIIIGFIISFILNYWVSIHGIDYPNPIDIGGFTITTMYGLIYAGAFIGPAIVTFVTALFVSIFPAIRAMKISPVEAMRMN</sequence>
<keyword evidence="6 7" id="KW-0472">Membrane</keyword>
<feature type="transmembrane region" description="Helical" evidence="7">
    <location>
        <begin position="316"/>
        <end position="346"/>
    </location>
</feature>
<comment type="caution">
    <text evidence="10">The sequence shown here is derived from an EMBL/GenBank/DDBJ whole genome shotgun (WGS) entry which is preliminary data.</text>
</comment>
<protein>
    <submittedName>
        <fullName evidence="10">ABC transporter permease</fullName>
    </submittedName>
</protein>
<feature type="domain" description="MacB-like periplasmic core" evidence="9">
    <location>
        <begin position="18"/>
        <end position="236"/>
    </location>
</feature>
<keyword evidence="4 7" id="KW-0812">Transmembrane</keyword>
<evidence type="ECO:0000256" key="1">
    <source>
        <dbReference type="ARBA" id="ARBA00004651"/>
    </source>
</evidence>
<evidence type="ECO:0000313" key="10">
    <source>
        <dbReference type="EMBL" id="MEA9355827.1"/>
    </source>
</evidence>
<evidence type="ECO:0000256" key="4">
    <source>
        <dbReference type="ARBA" id="ARBA00022692"/>
    </source>
</evidence>
<comment type="similarity">
    <text evidence="2">Belongs to the ABC-4 integral membrane protein family. LolC/E subfamily.</text>
</comment>
<gene>
    <name evidence="10" type="ORF">SHI21_06435</name>
</gene>
<evidence type="ECO:0000256" key="3">
    <source>
        <dbReference type="ARBA" id="ARBA00022475"/>
    </source>
</evidence>
<reference evidence="10 11" key="1">
    <citation type="submission" date="2023-11" db="EMBL/GenBank/DDBJ databases">
        <title>A Novel Polar Bacteriovorax (B. antarcticus) Isolated from the Biocrust in Antarctica.</title>
        <authorList>
            <person name="Mun W."/>
            <person name="Choi S.Y."/>
            <person name="Mitchell R.J."/>
        </authorList>
    </citation>
    <scope>NUCLEOTIDE SEQUENCE [LARGE SCALE GENOMIC DNA]</scope>
    <source>
        <strain evidence="10 11">PP10</strain>
    </source>
</reference>
<accession>A0ABU5VSD5</accession>
<evidence type="ECO:0000256" key="6">
    <source>
        <dbReference type="ARBA" id="ARBA00023136"/>
    </source>
</evidence>
<dbReference type="InterPro" id="IPR003838">
    <property type="entry name" value="ABC3_permease_C"/>
</dbReference>
<dbReference type="PANTHER" id="PTHR30489:SF0">
    <property type="entry name" value="LIPOPROTEIN-RELEASING SYSTEM TRANSMEMBRANE PROTEIN LOLE"/>
    <property type="match status" value="1"/>
</dbReference>
<keyword evidence="3" id="KW-1003">Cell membrane</keyword>
<dbReference type="EMBL" id="JAYGJQ010000001">
    <property type="protein sequence ID" value="MEA9355827.1"/>
    <property type="molecule type" value="Genomic_DNA"/>
</dbReference>
<organism evidence="10 11">
    <name type="scientific">Bacteriovorax antarcticus</name>
    <dbReference type="NCBI Taxonomy" id="3088717"/>
    <lineage>
        <taxon>Bacteria</taxon>
        <taxon>Pseudomonadati</taxon>
        <taxon>Bdellovibrionota</taxon>
        <taxon>Bacteriovoracia</taxon>
        <taxon>Bacteriovoracales</taxon>
        <taxon>Bacteriovoracaceae</taxon>
        <taxon>Bacteriovorax</taxon>
    </lineage>
</organism>
<evidence type="ECO:0000256" key="2">
    <source>
        <dbReference type="ARBA" id="ARBA00005236"/>
    </source>
</evidence>
<name>A0ABU5VSD5_9BACT</name>
<dbReference type="Proteomes" id="UP001302274">
    <property type="component" value="Unassembled WGS sequence"/>
</dbReference>
<dbReference type="InterPro" id="IPR025857">
    <property type="entry name" value="MacB_PCD"/>
</dbReference>
<evidence type="ECO:0000313" key="11">
    <source>
        <dbReference type="Proteomes" id="UP001302274"/>
    </source>
</evidence>
<comment type="subcellular location">
    <subcellularLocation>
        <location evidence="1">Cell membrane</location>
        <topology evidence="1">Multi-pass membrane protein</topology>
    </subcellularLocation>
</comment>
<evidence type="ECO:0000256" key="7">
    <source>
        <dbReference type="SAM" id="Phobius"/>
    </source>
</evidence>
<feature type="transmembrane region" description="Helical" evidence="7">
    <location>
        <begin position="366"/>
        <end position="393"/>
    </location>
</feature>
<feature type="transmembrane region" description="Helical" evidence="7">
    <location>
        <begin position="20"/>
        <end position="38"/>
    </location>
</feature>
<feature type="transmembrane region" description="Helical" evidence="7">
    <location>
        <begin position="272"/>
        <end position="296"/>
    </location>
</feature>
<dbReference type="RefSeq" id="WP_323575456.1">
    <property type="nucleotide sequence ID" value="NZ_JAYGJQ010000001.1"/>
</dbReference>
<dbReference type="Pfam" id="PF12704">
    <property type="entry name" value="MacB_PCD"/>
    <property type="match status" value="1"/>
</dbReference>
<keyword evidence="5 7" id="KW-1133">Transmembrane helix</keyword>
<keyword evidence="11" id="KW-1185">Reference proteome</keyword>
<feature type="domain" description="ABC3 transporter permease C-terminal" evidence="8">
    <location>
        <begin position="277"/>
        <end position="403"/>
    </location>
</feature>
<dbReference type="PANTHER" id="PTHR30489">
    <property type="entry name" value="LIPOPROTEIN-RELEASING SYSTEM TRANSMEMBRANE PROTEIN LOLE"/>
    <property type="match status" value="1"/>
</dbReference>
<evidence type="ECO:0000259" key="9">
    <source>
        <dbReference type="Pfam" id="PF12704"/>
    </source>
</evidence>
<dbReference type="InterPro" id="IPR051447">
    <property type="entry name" value="Lipoprotein-release_system"/>
</dbReference>
<dbReference type="Pfam" id="PF02687">
    <property type="entry name" value="FtsX"/>
    <property type="match status" value="1"/>
</dbReference>